<dbReference type="AlphaFoldDB" id="A0A2P5DH41"/>
<comment type="caution">
    <text evidence="2">The sequence shown here is derived from an EMBL/GenBank/DDBJ whole genome shotgun (WGS) entry which is preliminary data.</text>
</comment>
<evidence type="ECO:0000256" key="1">
    <source>
        <dbReference type="SAM" id="MobiDB-lite"/>
    </source>
</evidence>
<gene>
    <name evidence="2" type="ORF">PanWU01x14_063830</name>
</gene>
<accession>A0A2P5DH41</accession>
<sequence length="173" mass="19580">MASQQIANHREDAEVRHLQAKVASTARRNVSAARPSPLRRRRRGRLQPHHRLRLAPSEEAEGAPIPFDRSHRSVAISDIFIDNSDLAKITFANSTGISRSFPVSAFQLDDRRNSCSKKTHSSFGAGRIRMNQTQYLMEEASKLSTQELISVTNIRDTRTSSREINSNVHKSRY</sequence>
<reference evidence="3" key="1">
    <citation type="submission" date="2016-06" db="EMBL/GenBank/DDBJ databases">
        <title>Parallel loss of symbiosis genes in relatives of nitrogen-fixing non-legume Parasponia.</title>
        <authorList>
            <person name="Van Velzen R."/>
            <person name="Holmer R."/>
            <person name="Bu F."/>
            <person name="Rutten L."/>
            <person name="Van Zeijl A."/>
            <person name="Liu W."/>
            <person name="Santuari L."/>
            <person name="Cao Q."/>
            <person name="Sharma T."/>
            <person name="Shen D."/>
            <person name="Roswanjaya Y."/>
            <person name="Wardhani T."/>
            <person name="Kalhor M.S."/>
            <person name="Jansen J."/>
            <person name="Van den Hoogen J."/>
            <person name="Gungor B."/>
            <person name="Hartog M."/>
            <person name="Hontelez J."/>
            <person name="Verver J."/>
            <person name="Yang W.-C."/>
            <person name="Schijlen E."/>
            <person name="Repin R."/>
            <person name="Schilthuizen M."/>
            <person name="Schranz E."/>
            <person name="Heidstra R."/>
            <person name="Miyata K."/>
            <person name="Fedorova E."/>
            <person name="Kohlen W."/>
            <person name="Bisseling T."/>
            <person name="Smit S."/>
            <person name="Geurts R."/>
        </authorList>
    </citation>
    <scope>NUCLEOTIDE SEQUENCE [LARGE SCALE GENOMIC DNA]</scope>
    <source>
        <strain evidence="3">cv. WU1-14</strain>
    </source>
</reference>
<keyword evidence="3" id="KW-1185">Reference proteome</keyword>
<protein>
    <submittedName>
        <fullName evidence="2">Uncharacterized protein</fullName>
    </submittedName>
</protein>
<evidence type="ECO:0000313" key="3">
    <source>
        <dbReference type="Proteomes" id="UP000237105"/>
    </source>
</evidence>
<proteinExistence type="predicted"/>
<feature type="compositionally biased region" description="Basic residues" evidence="1">
    <location>
        <begin position="37"/>
        <end position="53"/>
    </location>
</feature>
<dbReference type="EMBL" id="JXTB01000038">
    <property type="protein sequence ID" value="PON72617.1"/>
    <property type="molecule type" value="Genomic_DNA"/>
</dbReference>
<feature type="region of interest" description="Disordered" evidence="1">
    <location>
        <begin position="24"/>
        <end position="66"/>
    </location>
</feature>
<evidence type="ECO:0000313" key="2">
    <source>
        <dbReference type="EMBL" id="PON72617.1"/>
    </source>
</evidence>
<dbReference type="Proteomes" id="UP000237105">
    <property type="component" value="Unassembled WGS sequence"/>
</dbReference>
<organism evidence="2 3">
    <name type="scientific">Parasponia andersonii</name>
    <name type="common">Sponia andersonii</name>
    <dbReference type="NCBI Taxonomy" id="3476"/>
    <lineage>
        <taxon>Eukaryota</taxon>
        <taxon>Viridiplantae</taxon>
        <taxon>Streptophyta</taxon>
        <taxon>Embryophyta</taxon>
        <taxon>Tracheophyta</taxon>
        <taxon>Spermatophyta</taxon>
        <taxon>Magnoliopsida</taxon>
        <taxon>eudicotyledons</taxon>
        <taxon>Gunneridae</taxon>
        <taxon>Pentapetalae</taxon>
        <taxon>rosids</taxon>
        <taxon>fabids</taxon>
        <taxon>Rosales</taxon>
        <taxon>Cannabaceae</taxon>
        <taxon>Parasponia</taxon>
    </lineage>
</organism>
<name>A0A2P5DH41_PARAD</name>